<dbReference type="PANTHER" id="PTHR33877:SF2">
    <property type="entry name" value="OS07G0170200 PROTEIN"/>
    <property type="match status" value="1"/>
</dbReference>
<evidence type="ECO:0000313" key="2">
    <source>
        <dbReference type="EMBL" id="DBA52273.1"/>
    </source>
</evidence>
<dbReference type="InterPro" id="IPR052892">
    <property type="entry name" value="NA-targeting_endonuclease"/>
</dbReference>
<dbReference type="GO" id="GO:0008270">
    <property type="term" value="F:zinc ion binding"/>
    <property type="evidence" value="ECO:0007669"/>
    <property type="project" value="InterPro"/>
</dbReference>
<dbReference type="EMBL" id="BK067792">
    <property type="protein sequence ID" value="DBA52273.1"/>
    <property type="molecule type" value="Genomic_DNA"/>
</dbReference>
<reference evidence="2" key="1">
    <citation type="journal article" date="2024" name="Environ. Microbiol. Rep.">
        <title>Hiding in plain sight: The discovery of complete genomes of 11 hypothetical spindle-shaped viruses that putatively infect mesophilic ammonia-oxidizing archaea.</title>
        <authorList>
            <person name="Ni Y."/>
            <person name="Xu T."/>
            <person name="Yan S."/>
            <person name="Chen L."/>
            <person name="Wang Y."/>
        </authorList>
    </citation>
    <scope>NUCLEOTIDE SEQUENCE</scope>
    <source>
        <strain evidence="2">NYM1</strain>
    </source>
</reference>
<dbReference type="Gene3D" id="1.10.30.50">
    <property type="match status" value="1"/>
</dbReference>
<name>A0AAT9JGI4_9VIRU</name>
<protein>
    <submittedName>
        <fullName evidence="2">ORF66</fullName>
    </submittedName>
</protein>
<organism evidence="2">
    <name type="scientific">Nitrosopumilaceae spindle-shaped virus</name>
    <dbReference type="NCBI Taxonomy" id="3065433"/>
    <lineage>
        <taxon>Viruses</taxon>
    </lineage>
</organism>
<sequence>MTVEDAGVQTCDICHKSWSLCYYVYAYDIEGLPIKNEIYGKMYCRGFNEIGAPVRGKGCWDELGRRGSDMEGGKDIGKIRRSRILYPYNGRVRHEKESSSHPCITCGTYIDNGFLFCPNDTKCIRFAKYLDICLGSKNPEFSNSSSYGNGIHNYTKYDYFGWIQFECVCGKKFKIKKDKETETSEKVSKYKLNYSSYRTIPGKLRHILFVKYNYKCNECGASKEETTLEIDHIIPWSKGGQTHIDNLQVLCKKCNRSKHARIWDDIQ</sequence>
<dbReference type="PANTHER" id="PTHR33877">
    <property type="entry name" value="SLL1193 PROTEIN"/>
    <property type="match status" value="1"/>
</dbReference>
<dbReference type="SMART" id="SM00507">
    <property type="entry name" value="HNHc"/>
    <property type="match status" value="1"/>
</dbReference>
<dbReference type="GO" id="GO:0004519">
    <property type="term" value="F:endonuclease activity"/>
    <property type="evidence" value="ECO:0007669"/>
    <property type="project" value="InterPro"/>
</dbReference>
<feature type="domain" description="HNH nuclease" evidence="1">
    <location>
        <begin position="203"/>
        <end position="256"/>
    </location>
</feature>
<reference evidence="2" key="2">
    <citation type="submission" date="2024-03" db="EMBL/GenBank/DDBJ databases">
        <authorList>
            <person name="Ni Y."/>
            <person name="Xu T."/>
            <person name="Yan S."/>
            <person name="Chen L."/>
            <person name="Wang Y."/>
        </authorList>
    </citation>
    <scope>NUCLEOTIDE SEQUENCE</scope>
    <source>
        <strain evidence="2">NYM1</strain>
    </source>
</reference>
<proteinExistence type="predicted"/>
<accession>A0AAT9JGI4</accession>
<dbReference type="Pfam" id="PF01844">
    <property type="entry name" value="HNH"/>
    <property type="match status" value="1"/>
</dbReference>
<dbReference type="GO" id="GO:0003676">
    <property type="term" value="F:nucleic acid binding"/>
    <property type="evidence" value="ECO:0007669"/>
    <property type="project" value="InterPro"/>
</dbReference>
<dbReference type="InterPro" id="IPR003615">
    <property type="entry name" value="HNH_nuc"/>
</dbReference>
<dbReference type="InterPro" id="IPR002711">
    <property type="entry name" value="HNH"/>
</dbReference>
<evidence type="ECO:0000259" key="1">
    <source>
        <dbReference type="SMART" id="SM00507"/>
    </source>
</evidence>
<dbReference type="CDD" id="cd00085">
    <property type="entry name" value="HNHc"/>
    <property type="match status" value="1"/>
</dbReference>